<feature type="chain" id="PRO_5044530274" description="NAD(P)(+)--arginine ADP-ribosyltransferase" evidence="11">
    <location>
        <begin position="22"/>
        <end position="144"/>
    </location>
</feature>
<feature type="non-terminal residue" evidence="12">
    <location>
        <position position="144"/>
    </location>
</feature>
<evidence type="ECO:0000256" key="4">
    <source>
        <dbReference type="ARBA" id="ARBA00022656"/>
    </source>
</evidence>
<keyword evidence="9" id="KW-0843">Virulence</keyword>
<accession>A0ABD0YEP0</accession>
<keyword evidence="3" id="KW-0964">Secreted</keyword>
<evidence type="ECO:0000256" key="8">
    <source>
        <dbReference type="ARBA" id="ARBA00022857"/>
    </source>
</evidence>
<name>A0ABD0YEP0_UMBPY</name>
<evidence type="ECO:0000256" key="2">
    <source>
        <dbReference type="ARBA" id="ARBA00009558"/>
    </source>
</evidence>
<keyword evidence="7" id="KW-0548">Nucleotidyltransferase</keyword>
<dbReference type="AlphaFoldDB" id="A0ABD0YEP0"/>
<dbReference type="SUPFAM" id="SSF56399">
    <property type="entry name" value="ADP-ribosylation"/>
    <property type="match status" value="1"/>
</dbReference>
<organism evidence="12 13">
    <name type="scientific">Umbra pygmaea</name>
    <name type="common">Eastern mudminnow</name>
    <dbReference type="NCBI Taxonomy" id="75934"/>
    <lineage>
        <taxon>Eukaryota</taxon>
        <taxon>Metazoa</taxon>
        <taxon>Chordata</taxon>
        <taxon>Craniata</taxon>
        <taxon>Vertebrata</taxon>
        <taxon>Euteleostomi</taxon>
        <taxon>Actinopterygii</taxon>
        <taxon>Neopterygii</taxon>
        <taxon>Teleostei</taxon>
        <taxon>Protacanthopterygii</taxon>
        <taxon>Esociformes</taxon>
        <taxon>Umbridae</taxon>
        <taxon>Umbra</taxon>
    </lineage>
</organism>
<dbReference type="Gene3D" id="3.90.176.10">
    <property type="entry name" value="Toxin ADP-ribosyltransferase, Chain A, domain 1"/>
    <property type="match status" value="1"/>
</dbReference>
<comment type="similarity">
    <text evidence="2 11">Belongs to the Arg-specific ADP-ribosyltransferase family.</text>
</comment>
<keyword evidence="8 11" id="KW-0521">NADP</keyword>
<dbReference type="Pfam" id="PF01129">
    <property type="entry name" value="ART"/>
    <property type="match status" value="1"/>
</dbReference>
<proteinExistence type="inferred from homology"/>
<keyword evidence="4" id="KW-0800">Toxin</keyword>
<evidence type="ECO:0000256" key="3">
    <source>
        <dbReference type="ARBA" id="ARBA00022525"/>
    </source>
</evidence>
<evidence type="ECO:0000256" key="11">
    <source>
        <dbReference type="RuleBase" id="RU361228"/>
    </source>
</evidence>
<evidence type="ECO:0000256" key="10">
    <source>
        <dbReference type="ARBA" id="ARBA00047597"/>
    </source>
</evidence>
<dbReference type="GO" id="GO:0090729">
    <property type="term" value="F:toxin activity"/>
    <property type="evidence" value="ECO:0007669"/>
    <property type="project" value="UniProtKB-KW"/>
</dbReference>
<feature type="signal peptide" evidence="11">
    <location>
        <begin position="1"/>
        <end position="21"/>
    </location>
</feature>
<dbReference type="GO" id="GO:0106274">
    <property type="term" value="F:NAD+-protein-arginine ADP-ribosyltransferase activity"/>
    <property type="evidence" value="ECO:0007669"/>
    <property type="project" value="UniProtKB-EC"/>
</dbReference>
<dbReference type="PANTHER" id="PTHR10339:SF25">
    <property type="entry name" value="SECRETED EXOENZYME S"/>
    <property type="match status" value="1"/>
</dbReference>
<keyword evidence="13" id="KW-1185">Reference proteome</keyword>
<evidence type="ECO:0000256" key="5">
    <source>
        <dbReference type="ARBA" id="ARBA00022676"/>
    </source>
</evidence>
<evidence type="ECO:0000256" key="9">
    <source>
        <dbReference type="ARBA" id="ARBA00023026"/>
    </source>
</evidence>
<dbReference type="Proteomes" id="UP001557470">
    <property type="component" value="Unassembled WGS sequence"/>
</dbReference>
<reference evidence="12 13" key="1">
    <citation type="submission" date="2024-06" db="EMBL/GenBank/DDBJ databases">
        <authorList>
            <person name="Pan Q."/>
            <person name="Wen M."/>
            <person name="Jouanno E."/>
            <person name="Zahm M."/>
            <person name="Klopp C."/>
            <person name="Cabau C."/>
            <person name="Louis A."/>
            <person name="Berthelot C."/>
            <person name="Parey E."/>
            <person name="Roest Crollius H."/>
            <person name="Montfort J."/>
            <person name="Robinson-Rechavi M."/>
            <person name="Bouchez O."/>
            <person name="Lampietro C."/>
            <person name="Lopez Roques C."/>
            <person name="Donnadieu C."/>
            <person name="Postlethwait J."/>
            <person name="Bobe J."/>
            <person name="Verreycken H."/>
            <person name="Guiguen Y."/>
        </authorList>
    </citation>
    <scope>NUCLEOTIDE SEQUENCE [LARGE SCALE GENOMIC DNA]</scope>
    <source>
        <strain evidence="12">Up_M1</strain>
        <tissue evidence="12">Testis</tissue>
    </source>
</reference>
<comment type="subcellular location">
    <subcellularLocation>
        <location evidence="1">Secreted</location>
    </subcellularLocation>
</comment>
<dbReference type="EC" id="2.4.2.31" evidence="11"/>
<evidence type="ECO:0000256" key="1">
    <source>
        <dbReference type="ARBA" id="ARBA00004613"/>
    </source>
</evidence>
<comment type="catalytic activity">
    <reaction evidence="10 11">
        <text>L-arginyl-[protein] + NAD(+) = N(omega)-(ADP-D-ribosyl)-L-arginyl-[protein] + nicotinamide + H(+)</text>
        <dbReference type="Rhea" id="RHEA:19149"/>
        <dbReference type="Rhea" id="RHEA-COMP:10532"/>
        <dbReference type="Rhea" id="RHEA-COMP:15087"/>
        <dbReference type="ChEBI" id="CHEBI:15378"/>
        <dbReference type="ChEBI" id="CHEBI:17154"/>
        <dbReference type="ChEBI" id="CHEBI:29965"/>
        <dbReference type="ChEBI" id="CHEBI:57540"/>
        <dbReference type="ChEBI" id="CHEBI:142554"/>
        <dbReference type="EC" id="2.4.2.31"/>
    </reaction>
</comment>
<protein>
    <recommendedName>
        <fullName evidence="11">NAD(P)(+)--arginine ADP-ribosyltransferase</fullName>
        <ecNumber evidence="11">2.4.2.31</ecNumber>
    </recommendedName>
    <alternativeName>
        <fullName evidence="11">Mono(ADP-ribosyl)transferase</fullName>
    </alternativeName>
</protein>
<dbReference type="GO" id="GO:0016779">
    <property type="term" value="F:nucleotidyltransferase activity"/>
    <property type="evidence" value="ECO:0007669"/>
    <property type="project" value="UniProtKB-KW"/>
</dbReference>
<dbReference type="PANTHER" id="PTHR10339">
    <property type="entry name" value="ADP-RIBOSYLTRANSFERASE"/>
    <property type="match status" value="1"/>
</dbReference>
<evidence type="ECO:0000256" key="6">
    <source>
        <dbReference type="ARBA" id="ARBA00022679"/>
    </source>
</evidence>
<dbReference type="GO" id="GO:0005576">
    <property type="term" value="C:extracellular region"/>
    <property type="evidence" value="ECO:0007669"/>
    <property type="project" value="UniProtKB-SubCell"/>
</dbReference>
<keyword evidence="11" id="KW-0520">NAD</keyword>
<keyword evidence="11" id="KW-0732">Signal</keyword>
<sequence length="144" mass="16551">MAKEKILSFPVIYVFHVWILCLDTKLVPFHPAGPTPGIPLDMVPDSVDDMYEGCNERMNEKVKEYLKNELNMDNNFKEAWNKPVSPEKLNLGEQDSLTEDHLKAIYTYTNNVHVVFKEFNTAVRTKGNDYKTSSFMPCITSLTD</sequence>
<evidence type="ECO:0000313" key="12">
    <source>
        <dbReference type="EMBL" id="KAL1023662.1"/>
    </source>
</evidence>
<keyword evidence="5 11" id="KW-0328">Glycosyltransferase</keyword>
<evidence type="ECO:0000313" key="13">
    <source>
        <dbReference type="Proteomes" id="UP001557470"/>
    </source>
</evidence>
<evidence type="ECO:0000256" key="7">
    <source>
        <dbReference type="ARBA" id="ARBA00022695"/>
    </source>
</evidence>
<dbReference type="PRINTS" id="PR00970">
    <property type="entry name" value="RIBTRNSFRASE"/>
</dbReference>
<dbReference type="InterPro" id="IPR050999">
    <property type="entry name" value="ADP-ribosyltransferase_ARG"/>
</dbReference>
<dbReference type="EMBL" id="JAGEUA010000001">
    <property type="protein sequence ID" value="KAL1023662.1"/>
    <property type="molecule type" value="Genomic_DNA"/>
</dbReference>
<gene>
    <name evidence="12" type="ORF">UPYG_G00044250</name>
</gene>
<comment type="caution">
    <text evidence="12">The sequence shown here is derived from an EMBL/GenBank/DDBJ whole genome shotgun (WGS) entry which is preliminary data.</text>
</comment>
<dbReference type="PROSITE" id="PS51996">
    <property type="entry name" value="TR_MART"/>
    <property type="match status" value="1"/>
</dbReference>
<keyword evidence="6 11" id="KW-0808">Transferase</keyword>
<dbReference type="InterPro" id="IPR000768">
    <property type="entry name" value="ART"/>
</dbReference>